<dbReference type="GeneID" id="102802134"/>
<evidence type="ECO:0000256" key="6">
    <source>
        <dbReference type="SAM" id="Phobius"/>
    </source>
</evidence>
<protein>
    <submittedName>
        <fullName evidence="8">Transmembrane protein 9-like</fullName>
    </submittedName>
</protein>
<comment type="similarity">
    <text evidence="2">Belongs to the TMEM9 family.</text>
</comment>
<gene>
    <name evidence="8" type="primary">LOC102802134</name>
</gene>
<keyword evidence="5 6" id="KW-0472">Membrane</keyword>
<dbReference type="InterPro" id="IPR008853">
    <property type="entry name" value="TMEM9/TMEM9B"/>
</dbReference>
<feature type="transmembrane region" description="Helical" evidence="6">
    <location>
        <begin position="6"/>
        <end position="23"/>
    </location>
</feature>
<evidence type="ECO:0000256" key="2">
    <source>
        <dbReference type="ARBA" id="ARBA00007264"/>
    </source>
</evidence>
<evidence type="ECO:0000256" key="4">
    <source>
        <dbReference type="ARBA" id="ARBA00022989"/>
    </source>
</evidence>
<organism evidence="7 8">
    <name type="scientific">Saccoglossus kowalevskii</name>
    <name type="common">Acorn worm</name>
    <dbReference type="NCBI Taxonomy" id="10224"/>
    <lineage>
        <taxon>Eukaryota</taxon>
        <taxon>Metazoa</taxon>
        <taxon>Hemichordata</taxon>
        <taxon>Enteropneusta</taxon>
        <taxon>Harrimaniidae</taxon>
        <taxon>Saccoglossus</taxon>
    </lineage>
</organism>
<keyword evidence="7" id="KW-1185">Reference proteome</keyword>
<dbReference type="Proteomes" id="UP000694865">
    <property type="component" value="Unplaced"/>
</dbReference>
<accession>A0ABM0M1A5</accession>
<evidence type="ECO:0000256" key="5">
    <source>
        <dbReference type="ARBA" id="ARBA00023136"/>
    </source>
</evidence>
<name>A0ABM0M1A5_SACKO</name>
<evidence type="ECO:0000256" key="1">
    <source>
        <dbReference type="ARBA" id="ARBA00004370"/>
    </source>
</evidence>
<keyword evidence="4 6" id="KW-1133">Transmembrane helix</keyword>
<dbReference type="PANTHER" id="PTHR13064">
    <property type="entry name" value="TRANSMEMBRANE PROTEIN 9 FAMILY MEMBER"/>
    <property type="match status" value="1"/>
</dbReference>
<proteinExistence type="inferred from homology"/>
<reference evidence="8" key="1">
    <citation type="submission" date="2025-08" db="UniProtKB">
        <authorList>
            <consortium name="RefSeq"/>
        </authorList>
    </citation>
    <scope>IDENTIFICATION</scope>
    <source>
        <tissue evidence="8">Testes</tissue>
    </source>
</reference>
<evidence type="ECO:0000256" key="3">
    <source>
        <dbReference type="ARBA" id="ARBA00022692"/>
    </source>
</evidence>
<dbReference type="PANTHER" id="PTHR13064:SF6">
    <property type="entry name" value="TRANSMEMBRANE PROTEIN 9"/>
    <property type="match status" value="1"/>
</dbReference>
<keyword evidence="3 6" id="KW-0812">Transmembrane</keyword>
<comment type="subcellular location">
    <subcellularLocation>
        <location evidence="1">Membrane</location>
    </subcellularLocation>
</comment>
<dbReference type="RefSeq" id="XP_006813796.1">
    <property type="nucleotide sequence ID" value="XM_006813733.1"/>
</dbReference>
<feature type="transmembrane region" description="Helical" evidence="6">
    <location>
        <begin position="88"/>
        <end position="114"/>
    </location>
</feature>
<evidence type="ECO:0000313" key="7">
    <source>
        <dbReference type="Proteomes" id="UP000694865"/>
    </source>
</evidence>
<dbReference type="Pfam" id="PF05434">
    <property type="entry name" value="Tmemb_9"/>
    <property type="match status" value="1"/>
</dbReference>
<sequence length="171" mass="19890">MVFPTNSLIIPFIAFVGVIIVGVEAQFDDVRCKCVCPQDPANNLTRNIYIKNVIPEQCSCAHIVKREEKFCLLCECKYEIRNTTTIKVMVIFVVCLIGVLFAYMMIMMCLDYILSHRSTPHTQRLDDEGEMTPIARRRGGYFQRMESATQRWKRQVQEQKKNVFDRHAMLS</sequence>
<evidence type="ECO:0000313" key="8">
    <source>
        <dbReference type="RefSeq" id="XP_006813796.1"/>
    </source>
</evidence>